<dbReference type="Proteomes" id="UP000295341">
    <property type="component" value="Unassembled WGS sequence"/>
</dbReference>
<dbReference type="Pfam" id="PF02618">
    <property type="entry name" value="YceG"/>
    <property type="match status" value="1"/>
</dbReference>
<dbReference type="NCBIfam" id="TIGR00247">
    <property type="entry name" value="endolytic transglycosylase MltG"/>
    <property type="match status" value="1"/>
</dbReference>
<gene>
    <name evidence="7" type="primary">mltG</name>
    <name evidence="8" type="ORF">DFR24_0968</name>
</gene>
<accession>A0A4R7PC57</accession>
<keyword evidence="7" id="KW-0997">Cell inner membrane</keyword>
<evidence type="ECO:0000313" key="9">
    <source>
        <dbReference type="Proteomes" id="UP000295341"/>
    </source>
</evidence>
<evidence type="ECO:0000256" key="6">
    <source>
        <dbReference type="ARBA" id="ARBA00023316"/>
    </source>
</evidence>
<keyword evidence="4 7" id="KW-0472">Membrane</keyword>
<keyword evidence="2 7" id="KW-0812">Transmembrane</keyword>
<protein>
    <recommendedName>
        <fullName evidence="7">Endolytic murein transglycosylase</fullName>
        <ecNumber evidence="7">4.2.2.29</ecNumber>
    </recommendedName>
    <alternativeName>
        <fullName evidence="7">Peptidoglycan lytic transglycosylase</fullName>
    </alternativeName>
    <alternativeName>
        <fullName evidence="7">Peptidoglycan polymerization terminase</fullName>
    </alternativeName>
</protein>
<dbReference type="AlphaFoldDB" id="A0A4R7PC57"/>
<proteinExistence type="inferred from homology"/>
<comment type="similarity">
    <text evidence="7">Belongs to the transglycosylase MltG family.</text>
</comment>
<evidence type="ECO:0000256" key="2">
    <source>
        <dbReference type="ARBA" id="ARBA00022692"/>
    </source>
</evidence>
<dbReference type="InterPro" id="IPR003770">
    <property type="entry name" value="MLTG-like"/>
</dbReference>
<dbReference type="GO" id="GO:0071555">
    <property type="term" value="P:cell wall organization"/>
    <property type="evidence" value="ECO:0007669"/>
    <property type="project" value="UniProtKB-KW"/>
</dbReference>
<dbReference type="GO" id="GO:0009252">
    <property type="term" value="P:peptidoglycan biosynthetic process"/>
    <property type="evidence" value="ECO:0007669"/>
    <property type="project" value="UniProtKB-UniRule"/>
</dbReference>
<dbReference type="GO" id="GO:0005886">
    <property type="term" value="C:plasma membrane"/>
    <property type="evidence" value="ECO:0007669"/>
    <property type="project" value="UniProtKB-UniRule"/>
</dbReference>
<dbReference type="PANTHER" id="PTHR30518:SF2">
    <property type="entry name" value="ENDOLYTIC MUREIN TRANSGLYCOSYLASE"/>
    <property type="match status" value="1"/>
</dbReference>
<reference evidence="8 9" key="1">
    <citation type="submission" date="2019-03" db="EMBL/GenBank/DDBJ databases">
        <title>Genomic Encyclopedia of Type Strains, Phase IV (KMG-IV): sequencing the most valuable type-strain genomes for metagenomic binning, comparative biology and taxonomic classification.</title>
        <authorList>
            <person name="Goeker M."/>
        </authorList>
    </citation>
    <scope>NUCLEOTIDE SEQUENCE [LARGE SCALE GENOMIC DNA]</scope>
    <source>
        <strain evidence="8 9">DSM 26377</strain>
    </source>
</reference>
<comment type="catalytic activity">
    <reaction evidence="7">
        <text>a peptidoglycan chain = a peptidoglycan chain with N-acetyl-1,6-anhydromuramyl-[peptide] at the reducing end + a peptidoglycan chain with N-acetylglucosamine at the non-reducing end.</text>
        <dbReference type="EC" id="4.2.2.29"/>
    </reaction>
</comment>
<name>A0A4R7PC57_9GAMM</name>
<keyword evidence="3 7" id="KW-1133">Transmembrane helix</keyword>
<keyword evidence="9" id="KW-1185">Reference proteome</keyword>
<comment type="caution">
    <text evidence="8">The sequence shown here is derived from an EMBL/GenBank/DDBJ whole genome shotgun (WGS) entry which is preliminary data.</text>
</comment>
<feature type="site" description="Important for catalytic activity" evidence="7">
    <location>
        <position position="220"/>
    </location>
</feature>
<dbReference type="HAMAP" id="MF_02065">
    <property type="entry name" value="MltG"/>
    <property type="match status" value="1"/>
</dbReference>
<dbReference type="Gene3D" id="3.30.1490.480">
    <property type="entry name" value="Endolytic murein transglycosylase"/>
    <property type="match status" value="1"/>
</dbReference>
<sequence length="342" mass="37760">MKRHLMKLFFTALLLAVAAGLVLMDARRELLSPLAIAEHQTLELRPGSRLREAVVIMRERGLFTTSRQGLYLEFWARANGQAALIKAGEYALDPGLSSLDVLSLLIGGKTLMHELRIVEGLRFDQAMKLIADHPVLVHTLTDTRPETVMIAMGQAKMHPEGRFFPDTYRFPKGTTDVVILKQAFDAMNRVLQESWAKRAPDLPYARADDALTMASIVEKETGLGEERGRIAGVFVRRLKMGMRLQTDPTVIYGIGETFDGNLRKRDLLADGPYNTYMRVGLPPTPICLPGRAAIEASMNPAAGTELFFVARGDGSHQFSATLAEHDAAVRQFQLRGVSGSGE</sequence>
<comment type="function">
    <text evidence="7">Functions as a peptidoglycan terminase that cleaves nascent peptidoglycan strands endolytically to terminate their elongation.</text>
</comment>
<keyword evidence="1 7" id="KW-1003">Cell membrane</keyword>
<evidence type="ECO:0000256" key="3">
    <source>
        <dbReference type="ARBA" id="ARBA00022989"/>
    </source>
</evidence>
<dbReference type="RefSeq" id="WP_133880169.1">
    <property type="nucleotide sequence ID" value="NZ_MWIN01000012.1"/>
</dbReference>
<keyword evidence="5 7" id="KW-0456">Lyase</keyword>
<evidence type="ECO:0000256" key="1">
    <source>
        <dbReference type="ARBA" id="ARBA00022475"/>
    </source>
</evidence>
<dbReference type="EC" id="4.2.2.29" evidence="7"/>
<dbReference type="PANTHER" id="PTHR30518">
    <property type="entry name" value="ENDOLYTIC MUREIN TRANSGLYCOSYLASE"/>
    <property type="match status" value="1"/>
</dbReference>
<dbReference type="OrthoDB" id="9814591at2"/>
<keyword evidence="6 7" id="KW-0961">Cell wall biogenesis/degradation</keyword>
<evidence type="ECO:0000256" key="4">
    <source>
        <dbReference type="ARBA" id="ARBA00023136"/>
    </source>
</evidence>
<dbReference type="CDD" id="cd08010">
    <property type="entry name" value="MltG_like"/>
    <property type="match status" value="1"/>
</dbReference>
<dbReference type="Gene3D" id="3.30.160.60">
    <property type="entry name" value="Classic Zinc Finger"/>
    <property type="match status" value="1"/>
</dbReference>
<dbReference type="GO" id="GO:0008932">
    <property type="term" value="F:lytic endotransglycosylase activity"/>
    <property type="evidence" value="ECO:0007669"/>
    <property type="project" value="UniProtKB-UniRule"/>
</dbReference>
<evidence type="ECO:0000256" key="7">
    <source>
        <dbReference type="HAMAP-Rule" id="MF_02065"/>
    </source>
</evidence>
<dbReference type="EMBL" id="SOBT01000008">
    <property type="protein sequence ID" value="TDU31598.1"/>
    <property type="molecule type" value="Genomic_DNA"/>
</dbReference>
<organism evidence="8 9">
    <name type="scientific">Panacagrimonas perspica</name>
    <dbReference type="NCBI Taxonomy" id="381431"/>
    <lineage>
        <taxon>Bacteria</taxon>
        <taxon>Pseudomonadati</taxon>
        <taxon>Pseudomonadota</taxon>
        <taxon>Gammaproteobacteria</taxon>
        <taxon>Nevskiales</taxon>
        <taxon>Nevskiaceae</taxon>
        <taxon>Panacagrimonas</taxon>
    </lineage>
</organism>
<evidence type="ECO:0000256" key="5">
    <source>
        <dbReference type="ARBA" id="ARBA00023239"/>
    </source>
</evidence>
<evidence type="ECO:0000313" key="8">
    <source>
        <dbReference type="EMBL" id="TDU31598.1"/>
    </source>
</evidence>